<gene>
    <name evidence="3" type="ORF">BaRGS_00021785</name>
</gene>
<keyword evidence="2" id="KW-0732">Signal</keyword>
<keyword evidence="4" id="KW-1185">Reference proteome</keyword>
<sequence length="120" mass="13725">RLIQLQLQLLARLIAAGVKDTTIGEVETAGITCKASADISRSSCMSREREEAPSIGRPNTTSISKLQRHEKFDHDSWAWRSQFLPMMRACQRRRKEGQPRQQIEKGRSFVSRKGRKRSLS</sequence>
<feature type="region of interest" description="Disordered" evidence="1">
    <location>
        <begin position="91"/>
        <end position="120"/>
    </location>
</feature>
<proteinExistence type="predicted"/>
<evidence type="ECO:0000313" key="3">
    <source>
        <dbReference type="EMBL" id="KAK7486969.1"/>
    </source>
</evidence>
<evidence type="ECO:0000313" key="4">
    <source>
        <dbReference type="Proteomes" id="UP001519460"/>
    </source>
</evidence>
<feature type="region of interest" description="Disordered" evidence="1">
    <location>
        <begin position="42"/>
        <end position="64"/>
    </location>
</feature>
<feature type="compositionally biased region" description="Basic and acidic residues" evidence="1">
    <location>
        <begin position="96"/>
        <end position="107"/>
    </location>
</feature>
<organism evidence="3 4">
    <name type="scientific">Batillaria attramentaria</name>
    <dbReference type="NCBI Taxonomy" id="370345"/>
    <lineage>
        <taxon>Eukaryota</taxon>
        <taxon>Metazoa</taxon>
        <taxon>Spiralia</taxon>
        <taxon>Lophotrochozoa</taxon>
        <taxon>Mollusca</taxon>
        <taxon>Gastropoda</taxon>
        <taxon>Caenogastropoda</taxon>
        <taxon>Sorbeoconcha</taxon>
        <taxon>Cerithioidea</taxon>
        <taxon>Batillariidae</taxon>
        <taxon>Batillaria</taxon>
    </lineage>
</organism>
<evidence type="ECO:0000256" key="2">
    <source>
        <dbReference type="SAM" id="SignalP"/>
    </source>
</evidence>
<name>A0ABD0KIU5_9CAEN</name>
<accession>A0ABD0KIU5</accession>
<dbReference type="Proteomes" id="UP001519460">
    <property type="component" value="Unassembled WGS sequence"/>
</dbReference>
<reference evidence="3 4" key="1">
    <citation type="journal article" date="2023" name="Sci. Data">
        <title>Genome assembly of the Korean intertidal mud-creeper Batillaria attramentaria.</title>
        <authorList>
            <person name="Patra A.K."/>
            <person name="Ho P.T."/>
            <person name="Jun S."/>
            <person name="Lee S.J."/>
            <person name="Kim Y."/>
            <person name="Won Y.J."/>
        </authorList>
    </citation>
    <scope>NUCLEOTIDE SEQUENCE [LARGE SCALE GENOMIC DNA]</scope>
    <source>
        <strain evidence="3">Wonlab-2016</strain>
    </source>
</reference>
<dbReference type="EMBL" id="JACVVK020000171">
    <property type="protein sequence ID" value="KAK7486969.1"/>
    <property type="molecule type" value="Genomic_DNA"/>
</dbReference>
<comment type="caution">
    <text evidence="3">The sequence shown here is derived from an EMBL/GenBank/DDBJ whole genome shotgun (WGS) entry which is preliminary data.</text>
</comment>
<protein>
    <submittedName>
        <fullName evidence="3">Uncharacterized protein</fullName>
    </submittedName>
</protein>
<dbReference type="AlphaFoldDB" id="A0ABD0KIU5"/>
<feature type="non-terminal residue" evidence="3">
    <location>
        <position position="1"/>
    </location>
</feature>
<evidence type="ECO:0000256" key="1">
    <source>
        <dbReference type="SAM" id="MobiDB-lite"/>
    </source>
</evidence>
<feature type="chain" id="PRO_5044830222" evidence="2">
    <location>
        <begin position="17"/>
        <end position="120"/>
    </location>
</feature>
<feature type="compositionally biased region" description="Basic residues" evidence="1">
    <location>
        <begin position="110"/>
        <end position="120"/>
    </location>
</feature>
<feature type="non-terminal residue" evidence="3">
    <location>
        <position position="120"/>
    </location>
</feature>
<feature type="signal peptide" evidence="2">
    <location>
        <begin position="1"/>
        <end position="16"/>
    </location>
</feature>